<dbReference type="Proteomes" id="UP000824533">
    <property type="component" value="Linkage Group LG11"/>
</dbReference>
<evidence type="ECO:0000313" key="2">
    <source>
        <dbReference type="Proteomes" id="UP000824533"/>
    </source>
</evidence>
<evidence type="ECO:0000313" key="1">
    <source>
        <dbReference type="EMBL" id="KAJ0177704.1"/>
    </source>
</evidence>
<comment type="caution">
    <text evidence="1">The sequence shown here is derived from an EMBL/GenBank/DDBJ whole genome shotgun (WGS) entry which is preliminary data.</text>
</comment>
<accession>A0ACC1D162</accession>
<reference evidence="1 2" key="1">
    <citation type="journal article" date="2021" name="Front. Genet.">
        <title>Chromosome-Level Genome Assembly Reveals Significant Gene Expansion in the Toll and IMD Signaling Pathways of Dendrolimus kikuchii.</title>
        <authorList>
            <person name="Zhou J."/>
            <person name="Wu P."/>
            <person name="Xiong Z."/>
            <person name="Liu N."/>
            <person name="Zhao N."/>
            <person name="Ji M."/>
            <person name="Qiu Y."/>
            <person name="Yang B."/>
        </authorList>
    </citation>
    <scope>NUCLEOTIDE SEQUENCE [LARGE SCALE GENOMIC DNA]</scope>
    <source>
        <strain evidence="1">Ann1</strain>
    </source>
</reference>
<organism evidence="1 2">
    <name type="scientific">Dendrolimus kikuchii</name>
    <dbReference type="NCBI Taxonomy" id="765133"/>
    <lineage>
        <taxon>Eukaryota</taxon>
        <taxon>Metazoa</taxon>
        <taxon>Ecdysozoa</taxon>
        <taxon>Arthropoda</taxon>
        <taxon>Hexapoda</taxon>
        <taxon>Insecta</taxon>
        <taxon>Pterygota</taxon>
        <taxon>Neoptera</taxon>
        <taxon>Endopterygota</taxon>
        <taxon>Lepidoptera</taxon>
        <taxon>Glossata</taxon>
        <taxon>Ditrysia</taxon>
        <taxon>Bombycoidea</taxon>
        <taxon>Lasiocampidae</taxon>
        <taxon>Dendrolimus</taxon>
    </lineage>
</organism>
<gene>
    <name evidence="1" type="ORF">K1T71_006577</name>
</gene>
<dbReference type="EMBL" id="CM034397">
    <property type="protein sequence ID" value="KAJ0177704.1"/>
    <property type="molecule type" value="Genomic_DNA"/>
</dbReference>
<name>A0ACC1D162_9NEOP</name>
<protein>
    <submittedName>
        <fullName evidence="1">Uncharacterized protein</fullName>
    </submittedName>
</protein>
<proteinExistence type="predicted"/>
<keyword evidence="2" id="KW-1185">Reference proteome</keyword>
<sequence length="337" mass="36978">MAVFMINICKFNGCGITFPRLADLIEHIEDVHIDYDPAVVEQKEASQPACIPLSYVLKFFTEASRREIQNMPPAPDVRRRLLSTPKTPSVRSSTPTGSEMDEDEVMSPSEDSNDSWTTVEEYSSEFIFRQGVKMNANASSGVLGPAAQEKPFACPVPGCKKRYKNVNGIKYHSKNGHKKDGKVKKAYKCQCGKSYKTAQGLKSHSVSQHMVTGHSTSSSHHDSSRTHVPKMPGLVVTAAPARPLNVIEGIDGNKLVRIYDSIKTKDLPSFTIPKHNLTSFNIVNANTHVRHGLLTPNSTPGSSPIDKMKFDKSPKVTVQNTQPLTPLTPGYGSETAN</sequence>